<name>A0ABR7HQX9_9FIRM</name>
<gene>
    <name evidence="1" type="ORF">H8S34_03660</name>
</gene>
<protein>
    <submittedName>
        <fullName evidence="1">TIGR00282 family metallophosphoesterase</fullName>
    </submittedName>
</protein>
<sequence length="258" mass="28278">MILNILAVGDVVGEAGVEYLSRRLRGMKKDHEIHFTVVNGENASGVGILPRQAQAIFDAGADVITLGNHTWNRLQIADYLEENPYILRPANYTNRVPGRGWGVYEGPRGLRIGVLNLIGRCEMDCNFDNPFTVAERWVKRGEADIILVDFHAEATSEKGAMAWYLDGQVQAVWGTHTHVPTADTQILPKGTGFVTDLGMAGPIHSVLGIRPNQAINRFLGGLPQRFESAEGPCKIDAVRFSVDTATGRCTAVDRVDVR</sequence>
<dbReference type="Proteomes" id="UP000660021">
    <property type="component" value="Unassembled WGS sequence"/>
</dbReference>
<dbReference type="RefSeq" id="WP_101692277.1">
    <property type="nucleotide sequence ID" value="NZ_JACOPR010000002.1"/>
</dbReference>
<dbReference type="EMBL" id="JACOPR010000002">
    <property type="protein sequence ID" value="MBC5729929.1"/>
    <property type="molecule type" value="Genomic_DNA"/>
</dbReference>
<dbReference type="Gene3D" id="3.60.21.10">
    <property type="match status" value="1"/>
</dbReference>
<dbReference type="Pfam" id="PF13277">
    <property type="entry name" value="YmdB"/>
    <property type="match status" value="1"/>
</dbReference>
<dbReference type="InterPro" id="IPR005235">
    <property type="entry name" value="YmdB-like"/>
</dbReference>
<keyword evidence="2" id="KW-1185">Reference proteome</keyword>
<dbReference type="InterPro" id="IPR029052">
    <property type="entry name" value="Metallo-depent_PP-like"/>
</dbReference>
<organism evidence="1 2">
    <name type="scientific">Pseudoflavonifractor hominis</name>
    <dbReference type="NCBI Taxonomy" id="2763059"/>
    <lineage>
        <taxon>Bacteria</taxon>
        <taxon>Bacillati</taxon>
        <taxon>Bacillota</taxon>
        <taxon>Clostridia</taxon>
        <taxon>Eubacteriales</taxon>
        <taxon>Oscillospiraceae</taxon>
        <taxon>Pseudoflavonifractor</taxon>
    </lineage>
</organism>
<dbReference type="SUPFAM" id="SSF56300">
    <property type="entry name" value="Metallo-dependent phosphatases"/>
    <property type="match status" value="1"/>
</dbReference>
<proteinExistence type="predicted"/>
<reference evidence="1 2" key="1">
    <citation type="submission" date="2020-08" db="EMBL/GenBank/DDBJ databases">
        <title>Genome public.</title>
        <authorList>
            <person name="Liu C."/>
            <person name="Sun Q."/>
        </authorList>
    </citation>
    <scope>NUCLEOTIDE SEQUENCE [LARGE SCALE GENOMIC DNA]</scope>
    <source>
        <strain evidence="1 2">New-38</strain>
    </source>
</reference>
<dbReference type="NCBIfam" id="TIGR00282">
    <property type="entry name" value="TIGR00282 family metallophosphoesterase"/>
    <property type="match status" value="1"/>
</dbReference>
<dbReference type="PIRSF" id="PIRSF004789">
    <property type="entry name" value="DR1281"/>
    <property type="match status" value="1"/>
</dbReference>
<comment type="caution">
    <text evidence="1">The sequence shown here is derived from an EMBL/GenBank/DDBJ whole genome shotgun (WGS) entry which is preliminary data.</text>
</comment>
<evidence type="ECO:0000313" key="2">
    <source>
        <dbReference type="Proteomes" id="UP000660021"/>
    </source>
</evidence>
<evidence type="ECO:0000313" key="1">
    <source>
        <dbReference type="EMBL" id="MBC5729929.1"/>
    </source>
</evidence>
<accession>A0ABR7HQX9</accession>
<dbReference type="PANTHER" id="PTHR36303">
    <property type="entry name" value="2',3'-CYCLIC-NUCLEOTIDE 2'-PHOSPHODIESTERASE"/>
    <property type="match status" value="1"/>
</dbReference>
<dbReference type="PANTHER" id="PTHR36303:SF1">
    <property type="entry name" value="2',3'-CYCLIC-NUCLEOTIDE 2'-PHOSPHODIESTERASE"/>
    <property type="match status" value="1"/>
</dbReference>